<keyword evidence="5" id="KW-0175">Coiled coil</keyword>
<name>A0ABU3VDA4_9RHOB</name>
<reference evidence="9" key="1">
    <citation type="submission" date="2023-05" db="EMBL/GenBank/DDBJ databases">
        <title>Sedimentitalea sp. nov. JM2-8.</title>
        <authorList>
            <person name="Huang J."/>
        </authorList>
    </citation>
    <scope>NUCLEOTIDE SEQUENCE [LARGE SCALE GENOMIC DNA]</scope>
    <source>
        <strain evidence="9">KHS03</strain>
    </source>
</reference>
<dbReference type="Proteomes" id="UP001255416">
    <property type="component" value="Unassembled WGS sequence"/>
</dbReference>
<dbReference type="EMBL" id="JASMWN010000005">
    <property type="protein sequence ID" value="MDU9004063.1"/>
    <property type="molecule type" value="Genomic_DNA"/>
</dbReference>
<evidence type="ECO:0000313" key="9">
    <source>
        <dbReference type="Proteomes" id="UP001255416"/>
    </source>
</evidence>
<evidence type="ECO:0000256" key="1">
    <source>
        <dbReference type="ARBA" id="ARBA00022475"/>
    </source>
</evidence>
<feature type="coiled-coil region" evidence="5">
    <location>
        <begin position="80"/>
        <end position="107"/>
    </location>
</feature>
<accession>A0ABU3VDA4</accession>
<evidence type="ECO:0000256" key="2">
    <source>
        <dbReference type="ARBA" id="ARBA00022692"/>
    </source>
</evidence>
<evidence type="ECO:0000256" key="3">
    <source>
        <dbReference type="ARBA" id="ARBA00022989"/>
    </source>
</evidence>
<evidence type="ECO:0000256" key="6">
    <source>
        <dbReference type="SAM" id="Phobius"/>
    </source>
</evidence>
<keyword evidence="3 6" id="KW-1133">Transmembrane helix</keyword>
<keyword evidence="1" id="KW-1003">Cell membrane</keyword>
<sequence>MRYIRYAFLATLGVLLISVSLANRGFVTLKLMPDAVAELLGFNMTISLPLFVVVLGGIVAGLVIGFVWEWMREYKHRREAQIKAREVRKLERQVGKLKTEKHKGKDEVLAILDETG</sequence>
<evidence type="ECO:0000313" key="8">
    <source>
        <dbReference type="EMBL" id="MDU9004063.1"/>
    </source>
</evidence>
<organism evidence="8 9">
    <name type="scientific">Sedimentitalea todarodis</name>
    <dbReference type="NCBI Taxonomy" id="1631240"/>
    <lineage>
        <taxon>Bacteria</taxon>
        <taxon>Pseudomonadati</taxon>
        <taxon>Pseudomonadota</taxon>
        <taxon>Alphaproteobacteria</taxon>
        <taxon>Rhodobacterales</taxon>
        <taxon>Paracoccaceae</taxon>
        <taxon>Sedimentitalea</taxon>
    </lineage>
</organism>
<comment type="caution">
    <text evidence="8">The sequence shown here is derived from an EMBL/GenBank/DDBJ whole genome shotgun (WGS) entry which is preliminary data.</text>
</comment>
<keyword evidence="9" id="KW-1185">Reference proteome</keyword>
<protein>
    <submittedName>
        <fullName evidence="8">LapA family protein</fullName>
    </submittedName>
</protein>
<keyword evidence="2 6" id="KW-0812">Transmembrane</keyword>
<dbReference type="InterPro" id="IPR010445">
    <property type="entry name" value="LapA_dom"/>
</dbReference>
<evidence type="ECO:0000259" key="7">
    <source>
        <dbReference type="Pfam" id="PF06305"/>
    </source>
</evidence>
<proteinExistence type="predicted"/>
<feature type="transmembrane region" description="Helical" evidence="6">
    <location>
        <begin position="46"/>
        <end position="68"/>
    </location>
</feature>
<keyword evidence="4 6" id="KW-0472">Membrane</keyword>
<evidence type="ECO:0000256" key="5">
    <source>
        <dbReference type="SAM" id="Coils"/>
    </source>
</evidence>
<evidence type="ECO:0000256" key="4">
    <source>
        <dbReference type="ARBA" id="ARBA00023136"/>
    </source>
</evidence>
<feature type="domain" description="Lipopolysaccharide assembly protein A" evidence="7">
    <location>
        <begin position="46"/>
        <end position="94"/>
    </location>
</feature>
<dbReference type="Pfam" id="PF06305">
    <property type="entry name" value="LapA_dom"/>
    <property type="match status" value="1"/>
</dbReference>
<gene>
    <name evidence="8" type="ORF">QO231_09385</name>
</gene>
<dbReference type="RefSeq" id="WP_316775425.1">
    <property type="nucleotide sequence ID" value="NZ_JASMWN010000005.1"/>
</dbReference>